<evidence type="ECO:0000256" key="3">
    <source>
        <dbReference type="ARBA" id="ARBA00009789"/>
    </source>
</evidence>
<feature type="site" description="Positions ribitol 5-phosphate for the nucleophilic attack" evidence="9">
    <location>
        <position position="216"/>
    </location>
</feature>
<dbReference type="GO" id="GO:1902012">
    <property type="term" value="P:poly(ribitol phosphate) teichoic acid biosynthetic process"/>
    <property type="evidence" value="ECO:0007669"/>
    <property type="project" value="UniProtKB-UniRule"/>
</dbReference>
<accession>A0AAJ6D4U1</accession>
<feature type="site" description="Positions ribitol 5-phosphate for the nucleophilic attack" evidence="9">
    <location>
        <position position="159"/>
    </location>
</feature>
<keyword evidence="8 9" id="KW-0961">Cell wall biogenesis/degradation</keyword>
<dbReference type="GO" id="GO:0071555">
    <property type="term" value="P:cell wall organization"/>
    <property type="evidence" value="ECO:0007669"/>
    <property type="project" value="UniProtKB-KW"/>
</dbReference>
<dbReference type="GO" id="GO:0008299">
    <property type="term" value="P:isoprenoid biosynthetic process"/>
    <property type="evidence" value="ECO:0007669"/>
    <property type="project" value="UniProtKB-KW"/>
</dbReference>
<dbReference type="InterPro" id="IPR001228">
    <property type="entry name" value="IspD"/>
</dbReference>
<comment type="catalytic activity">
    <reaction evidence="9">
        <text>D-ribitol 5-phosphate + CTP + H(+) = CDP-L-ribitol + diphosphate</text>
        <dbReference type="Rhea" id="RHEA:12456"/>
        <dbReference type="ChEBI" id="CHEBI:15378"/>
        <dbReference type="ChEBI" id="CHEBI:33019"/>
        <dbReference type="ChEBI" id="CHEBI:37563"/>
        <dbReference type="ChEBI" id="CHEBI:57608"/>
        <dbReference type="ChEBI" id="CHEBI:57695"/>
        <dbReference type="EC" id="2.7.7.40"/>
    </reaction>
</comment>
<dbReference type="Pfam" id="PF01128">
    <property type="entry name" value="IspD"/>
    <property type="match status" value="1"/>
</dbReference>
<dbReference type="CDD" id="cd02516">
    <property type="entry name" value="CDP-ME_synthetase"/>
    <property type="match status" value="1"/>
</dbReference>
<comment type="catalytic activity">
    <reaction evidence="1">
        <text>2-C-methyl-D-erythritol 4-phosphate + CTP + H(+) = 4-CDP-2-C-methyl-D-erythritol + diphosphate</text>
        <dbReference type="Rhea" id="RHEA:13429"/>
        <dbReference type="ChEBI" id="CHEBI:15378"/>
        <dbReference type="ChEBI" id="CHEBI:33019"/>
        <dbReference type="ChEBI" id="CHEBI:37563"/>
        <dbReference type="ChEBI" id="CHEBI:57823"/>
        <dbReference type="ChEBI" id="CHEBI:58262"/>
        <dbReference type="EC" id="2.7.7.60"/>
    </reaction>
</comment>
<feature type="binding site" evidence="9">
    <location>
        <begin position="81"/>
        <end position="87"/>
    </location>
    <ligand>
        <name>CTP</name>
        <dbReference type="ChEBI" id="CHEBI:37563"/>
    </ligand>
</feature>
<dbReference type="AlphaFoldDB" id="A0AAJ6D4U1"/>
<dbReference type="NCBIfam" id="TIGR00453">
    <property type="entry name" value="ispD"/>
    <property type="match status" value="1"/>
</dbReference>
<feature type="site" description="Transition state stabilizer" evidence="9">
    <location>
        <position position="15"/>
    </location>
</feature>
<evidence type="ECO:0000256" key="9">
    <source>
        <dbReference type="HAMAP-Rule" id="MF_02068"/>
    </source>
</evidence>
<dbReference type="PANTHER" id="PTHR32125:SF8">
    <property type="entry name" value="RIBITOL-5-PHOSPHATE CYTIDYLYLTRANSFERASE"/>
    <property type="match status" value="1"/>
</dbReference>
<reference evidence="10" key="1">
    <citation type="submission" date="2023-04" db="EMBL/GenBank/DDBJ databases">
        <title>Genomic of Limosilactobacillus fermentum MSJK0025.</title>
        <authorList>
            <person name="Yang S."/>
        </authorList>
    </citation>
    <scope>NUCLEOTIDE SEQUENCE</scope>
    <source>
        <strain evidence="10">MSJK0025</strain>
    </source>
</reference>
<proteinExistence type="inferred from homology"/>
<dbReference type="InterPro" id="IPR034683">
    <property type="entry name" value="IspD/TarI"/>
</dbReference>
<feature type="site" description="Transition state stabilizer" evidence="9">
    <location>
        <position position="23"/>
    </location>
</feature>
<evidence type="ECO:0000256" key="2">
    <source>
        <dbReference type="ARBA" id="ARBA00004787"/>
    </source>
</evidence>
<feature type="binding site" evidence="9">
    <location>
        <begin position="8"/>
        <end position="11"/>
    </location>
    <ligand>
        <name>CTP</name>
        <dbReference type="ChEBI" id="CHEBI:37563"/>
    </ligand>
</feature>
<keyword evidence="6 9" id="KW-0777">Teichoic acid biosynthesis</keyword>
<name>A0AAJ6D4U1_LIMFE</name>
<gene>
    <name evidence="10" type="primary">ispD</name>
    <name evidence="9" type="synonym">tarI</name>
    <name evidence="10" type="ORF">P8634_00560</name>
</gene>
<dbReference type="GO" id="GO:0050518">
    <property type="term" value="F:2-C-methyl-D-erythritol 4-phosphate cytidylyltransferase activity"/>
    <property type="evidence" value="ECO:0007669"/>
    <property type="project" value="UniProtKB-EC"/>
</dbReference>
<evidence type="ECO:0000256" key="7">
    <source>
        <dbReference type="ARBA" id="ARBA00023229"/>
    </source>
</evidence>
<evidence type="ECO:0000313" key="11">
    <source>
        <dbReference type="Proteomes" id="UP001218104"/>
    </source>
</evidence>
<dbReference type="Proteomes" id="UP001218104">
    <property type="component" value="Chromosome"/>
</dbReference>
<comment type="similarity">
    <text evidence="3">Belongs to the IspD/TarI cytidylyltransferase family. IspD subfamily.</text>
</comment>
<evidence type="ECO:0000256" key="6">
    <source>
        <dbReference type="ARBA" id="ARBA00022944"/>
    </source>
</evidence>
<dbReference type="EC" id="2.7.7.40" evidence="9"/>
<comment type="function">
    <text evidence="9">Catalyzes the transfer of the cytidylyl group of CTP to D-ribitol 5-phosphate.</text>
</comment>
<comment type="similarity">
    <text evidence="9">Belongs to the IspD/TarI cytidylyltransferase family. TarI subfamily.</text>
</comment>
<protein>
    <recommendedName>
        <fullName evidence="9">Ribitol-5-phosphate cytidylyltransferase</fullName>
        <ecNumber evidence="9">2.7.7.40</ecNumber>
    </recommendedName>
</protein>
<dbReference type="GO" id="GO:0047349">
    <property type="term" value="F:D-ribitol-5-phosphate cytidylyltransferase activity"/>
    <property type="evidence" value="ECO:0007669"/>
    <property type="project" value="UniProtKB-UniRule"/>
</dbReference>
<dbReference type="Gene3D" id="3.90.550.10">
    <property type="entry name" value="Spore Coat Polysaccharide Biosynthesis Protein SpsA, Chain A"/>
    <property type="match status" value="1"/>
</dbReference>
<dbReference type="InterPro" id="IPR029044">
    <property type="entry name" value="Nucleotide-diphossugar_trans"/>
</dbReference>
<evidence type="ECO:0000256" key="4">
    <source>
        <dbReference type="ARBA" id="ARBA00022679"/>
    </source>
</evidence>
<dbReference type="FunFam" id="3.90.550.10:FF:000003">
    <property type="entry name" value="2-C-methyl-D-erythritol 4-phosphate cytidylyltransferase"/>
    <property type="match status" value="1"/>
</dbReference>
<organism evidence="10 11">
    <name type="scientific">Limosilactobacillus fermentum</name>
    <name type="common">Lactobacillus fermentum</name>
    <dbReference type="NCBI Taxonomy" id="1613"/>
    <lineage>
        <taxon>Bacteria</taxon>
        <taxon>Bacillati</taxon>
        <taxon>Bacillota</taxon>
        <taxon>Bacilli</taxon>
        <taxon>Lactobacillales</taxon>
        <taxon>Lactobacillaceae</taxon>
        <taxon>Limosilactobacillus</taxon>
    </lineage>
</organism>
<keyword evidence="7" id="KW-0414">Isoprene biosynthesis</keyword>
<evidence type="ECO:0000256" key="1">
    <source>
        <dbReference type="ARBA" id="ARBA00001282"/>
    </source>
</evidence>
<comment type="caution">
    <text evidence="9">Lacks conserved residue(s) required for the propagation of feature annotation.</text>
</comment>
<comment type="pathway">
    <text evidence="9">Cell wall biogenesis; poly(ribitol phosphate) teichoic acid biosynthesis.</text>
</comment>
<dbReference type="PROSITE" id="PS01295">
    <property type="entry name" value="ISPD"/>
    <property type="match status" value="1"/>
</dbReference>
<dbReference type="NCBIfam" id="NF001183">
    <property type="entry name" value="PRK00155.1-3"/>
    <property type="match status" value="1"/>
</dbReference>
<dbReference type="HAMAP" id="MF_02068">
    <property type="entry name" value="TarI"/>
    <property type="match status" value="1"/>
</dbReference>
<dbReference type="InterPro" id="IPR018294">
    <property type="entry name" value="ISPD_synthase_CS"/>
</dbReference>
<comment type="pathway">
    <text evidence="2">Isoprenoid biosynthesis; isopentenyl diphosphate biosynthesis via DXP pathway; isopentenyl diphosphate from 1-deoxy-D-xylulose 5-phosphate: step 2/6.</text>
</comment>
<evidence type="ECO:0000256" key="5">
    <source>
        <dbReference type="ARBA" id="ARBA00022695"/>
    </source>
</evidence>
<sequence length="243" mass="27471">MMKTAVIFAGGVGTRMHSKDIPKQFLKLHDKPIIVHTLGLFEESPEIDNIVVSCLADYIDYLQKLVEQYNLKKVKKIVPGGNSGQESIYNGLKAAEEIGNREEDIVLIHDGVRPLINKKTIQDNIKSVQEHGSAITSVKAKETILVVDDEESIDSVPDRSHSRLARAPQSFYLKDILSAHERAIEENKYDFIDSCSMMTYYGHRLYLVDGPQENIKITTPDDFYTMRALLDAREDAQIYGLED</sequence>
<evidence type="ECO:0000313" key="10">
    <source>
        <dbReference type="EMBL" id="WFR90110.1"/>
    </source>
</evidence>
<dbReference type="SUPFAM" id="SSF53448">
    <property type="entry name" value="Nucleotide-diphospho-sugar transferases"/>
    <property type="match status" value="1"/>
</dbReference>
<dbReference type="RefSeq" id="WP_263778448.1">
    <property type="nucleotide sequence ID" value="NZ_CP053314.1"/>
</dbReference>
<dbReference type="InterPro" id="IPR034709">
    <property type="entry name" value="TarI"/>
</dbReference>
<dbReference type="EMBL" id="CP121468">
    <property type="protein sequence ID" value="WFR90110.1"/>
    <property type="molecule type" value="Genomic_DNA"/>
</dbReference>
<keyword evidence="5 9" id="KW-0548">Nucleotidyltransferase</keyword>
<keyword evidence="4 9" id="KW-0808">Transferase</keyword>
<dbReference type="InterPro" id="IPR050088">
    <property type="entry name" value="IspD/TarI_cytidylyltransf_bact"/>
</dbReference>
<evidence type="ECO:0000256" key="8">
    <source>
        <dbReference type="ARBA" id="ARBA00023316"/>
    </source>
</evidence>
<dbReference type="PANTHER" id="PTHR32125">
    <property type="entry name" value="2-C-METHYL-D-ERYTHRITOL 4-PHOSPHATE CYTIDYLYLTRANSFERASE, CHLOROPLASTIC"/>
    <property type="match status" value="1"/>
</dbReference>